<dbReference type="PANTHER" id="PTHR30238:SF4">
    <property type="entry name" value="SLL1022 PROTEIN"/>
    <property type="match status" value="1"/>
</dbReference>
<comment type="subcellular location">
    <subcellularLocation>
        <location evidence="1">Membrane</location>
        <topology evidence="1">Multi-pass membrane protein</topology>
    </subcellularLocation>
</comment>
<evidence type="ECO:0000256" key="5">
    <source>
        <dbReference type="ARBA" id="ARBA00023136"/>
    </source>
</evidence>
<dbReference type="GO" id="GO:0016020">
    <property type="term" value="C:membrane"/>
    <property type="evidence" value="ECO:0007669"/>
    <property type="project" value="UniProtKB-SubCell"/>
</dbReference>
<gene>
    <name evidence="7" type="ORF">GBM95_04500</name>
</gene>
<feature type="transmembrane region" description="Helical" evidence="6">
    <location>
        <begin position="172"/>
        <end position="192"/>
    </location>
</feature>
<dbReference type="Proteomes" id="UP000430564">
    <property type="component" value="Unassembled WGS sequence"/>
</dbReference>
<evidence type="ECO:0000256" key="6">
    <source>
        <dbReference type="SAM" id="Phobius"/>
    </source>
</evidence>
<dbReference type="Pfam" id="PF03741">
    <property type="entry name" value="TerC"/>
    <property type="match status" value="1"/>
</dbReference>
<comment type="caution">
    <text evidence="7">The sequence shown here is derived from an EMBL/GenBank/DDBJ whole genome shotgun (WGS) entry which is preliminary data.</text>
</comment>
<dbReference type="OrthoDB" id="5295733at2"/>
<reference evidence="7 8" key="1">
    <citation type="submission" date="2019-10" db="EMBL/GenBank/DDBJ databases">
        <title>Genome diversity of Sutterella seckii.</title>
        <authorList>
            <person name="Chaplin A.V."/>
            <person name="Sokolova S.R."/>
            <person name="Mosin K.A."/>
            <person name="Ivanova E.L."/>
            <person name="Kochetkova T.O."/>
            <person name="Goltsov A.Y."/>
            <person name="Trofimov D.Y."/>
            <person name="Efimov B.A."/>
        </authorList>
    </citation>
    <scope>NUCLEOTIDE SEQUENCE [LARGE SCALE GENOMIC DNA]</scope>
    <source>
        <strain evidence="7 8">ASD393</strain>
    </source>
</reference>
<protein>
    <submittedName>
        <fullName evidence="7">TerC family protein</fullName>
    </submittedName>
</protein>
<dbReference type="AlphaFoldDB" id="A0A6I1ERQ9"/>
<evidence type="ECO:0000256" key="4">
    <source>
        <dbReference type="ARBA" id="ARBA00022989"/>
    </source>
</evidence>
<keyword evidence="4 6" id="KW-1133">Transmembrane helix</keyword>
<feature type="transmembrane region" description="Helical" evidence="6">
    <location>
        <begin position="50"/>
        <end position="70"/>
    </location>
</feature>
<feature type="transmembrane region" description="Helical" evidence="6">
    <location>
        <begin position="115"/>
        <end position="135"/>
    </location>
</feature>
<evidence type="ECO:0000256" key="3">
    <source>
        <dbReference type="ARBA" id="ARBA00022692"/>
    </source>
</evidence>
<evidence type="ECO:0000256" key="2">
    <source>
        <dbReference type="ARBA" id="ARBA00007511"/>
    </source>
</evidence>
<evidence type="ECO:0000313" key="8">
    <source>
        <dbReference type="Proteomes" id="UP000430564"/>
    </source>
</evidence>
<dbReference type="PANTHER" id="PTHR30238">
    <property type="entry name" value="MEMBRANE BOUND PREDICTED REDOX MODULATOR"/>
    <property type="match status" value="1"/>
</dbReference>
<feature type="transmembrane region" description="Helical" evidence="6">
    <location>
        <begin position="76"/>
        <end position="94"/>
    </location>
</feature>
<dbReference type="RefSeq" id="WP_152157994.1">
    <property type="nucleotide sequence ID" value="NZ_WEHX01000018.1"/>
</dbReference>
<evidence type="ECO:0000256" key="1">
    <source>
        <dbReference type="ARBA" id="ARBA00004141"/>
    </source>
</evidence>
<feature type="transmembrane region" description="Helical" evidence="6">
    <location>
        <begin position="204"/>
        <end position="228"/>
    </location>
</feature>
<dbReference type="InterPro" id="IPR022301">
    <property type="entry name" value="Integral_membrane_YjbE"/>
</dbReference>
<sequence length="257" mass="27945">MEYLWDLLVNLHWGAVGQIIMIDILLGGDNAVVIAMACRNLPHEQRAKGIFWGTAGAIGLRVVLITFAVMLLDLPFLKVVGALLLLWIGVKLLIPEYDSHEKIEGSSKLLGAIKTIIVADFVMSFDNVIAIAGAAQQAHEAHQTLLVIFGLIVSVPFIVFGSQVVLKLLDRFPIIIYFGGGLLGWIAGGMIVSDGYVATHWPEFSFMAHYPFCIGGAAVVIIIGHLIARKKRAEHEAQLELRKVSPKAENAGEAKSE</sequence>
<organism evidence="7 8">
    <name type="scientific">Sutterella seckii</name>
    <dbReference type="NCBI Taxonomy" id="1944635"/>
    <lineage>
        <taxon>Bacteria</taxon>
        <taxon>Pseudomonadati</taxon>
        <taxon>Pseudomonadota</taxon>
        <taxon>Betaproteobacteria</taxon>
        <taxon>Burkholderiales</taxon>
        <taxon>Sutterellaceae</taxon>
        <taxon>Sutterella</taxon>
    </lineage>
</organism>
<dbReference type="InterPro" id="IPR005496">
    <property type="entry name" value="Integral_membrane_TerC"/>
</dbReference>
<dbReference type="NCBIfam" id="TIGR03717">
    <property type="entry name" value="R_switched_YjbE"/>
    <property type="match status" value="1"/>
</dbReference>
<dbReference type="EMBL" id="WEHX01000018">
    <property type="protein sequence ID" value="KAB7661449.1"/>
    <property type="molecule type" value="Genomic_DNA"/>
</dbReference>
<evidence type="ECO:0000313" key="7">
    <source>
        <dbReference type="EMBL" id="KAB7661449.1"/>
    </source>
</evidence>
<accession>A0A6I1ERQ9</accession>
<keyword evidence="3 6" id="KW-0812">Transmembrane</keyword>
<name>A0A6I1ERQ9_9BURK</name>
<proteinExistence type="inferred from homology"/>
<feature type="transmembrane region" description="Helical" evidence="6">
    <location>
        <begin position="141"/>
        <end position="160"/>
    </location>
</feature>
<comment type="similarity">
    <text evidence="2">Belongs to the TerC family.</text>
</comment>
<keyword evidence="5 6" id="KW-0472">Membrane</keyword>
<feature type="transmembrane region" description="Helical" evidence="6">
    <location>
        <begin position="12"/>
        <end position="38"/>
    </location>
</feature>